<accession>A0AAE0BBB0</accession>
<dbReference type="AlphaFoldDB" id="A0AAE0BBB0"/>
<protein>
    <submittedName>
        <fullName evidence="4">Uncharacterized protein</fullName>
    </submittedName>
</protein>
<gene>
    <name evidence="4" type="ORF">CYMTET_56841</name>
</gene>
<feature type="region of interest" description="Disordered" evidence="3">
    <location>
        <begin position="787"/>
        <end position="813"/>
    </location>
</feature>
<dbReference type="GO" id="GO:0005634">
    <property type="term" value="C:nucleus"/>
    <property type="evidence" value="ECO:0007669"/>
    <property type="project" value="TreeGrafter"/>
</dbReference>
<dbReference type="EMBL" id="LGRX02035880">
    <property type="protein sequence ID" value="KAK3232830.1"/>
    <property type="molecule type" value="Genomic_DNA"/>
</dbReference>
<dbReference type="PANTHER" id="PTHR23336">
    <property type="entry name" value="ZINC FINGER CW-TYPE COILED-COIL DOMAIN PROTEIN 3"/>
    <property type="match status" value="1"/>
</dbReference>
<evidence type="ECO:0000313" key="5">
    <source>
        <dbReference type="Proteomes" id="UP001190700"/>
    </source>
</evidence>
<dbReference type="InterPro" id="IPR013083">
    <property type="entry name" value="Znf_RING/FYVE/PHD"/>
</dbReference>
<evidence type="ECO:0000313" key="4">
    <source>
        <dbReference type="EMBL" id="KAK3232830.1"/>
    </source>
</evidence>
<feature type="compositionally biased region" description="Basic and acidic residues" evidence="3">
    <location>
        <begin position="521"/>
        <end position="535"/>
    </location>
</feature>
<keyword evidence="2" id="KW-0862">Zinc</keyword>
<dbReference type="PANTHER" id="PTHR23336:SF76">
    <property type="entry name" value="MORC S5 DOMAIN-CONTAINING PROTEIN"/>
    <property type="match status" value="1"/>
</dbReference>
<sequence>MPERSGTQPGTGPNALDKLSQEIKSATVAFGELVDNVADEARLERKEVPDKCYQIDIDFIDRGFEPSKPQINISVQDNGPGPRCERGGLKDKVIGKMLGFGLSDKNGISSIGLHGMGIKHCAMRLAHHLLAFCKTEHEAIVTLMSPSWMRNTGYGEQVTYPYVLYEIIRTRNPDDSEDEEFILMDRFEAQSMNEFCSRYVPQMRPSTIVKKLGDMDRTGVRYELFEMRNPKEFDLNMERERKDVVALKNDNSGEVWSPTVQRAGHPQKIKVPEDWSLRKLLEVVLLTEDSSPLVKIKLQKEDVIPRNILSNTPVLMDGTVGGFLHQDRYVFELIIPYVDPAIDRTVRFKKAVLLLGFADEETCRKLKTVPGGKITGVAGKSKQSATKTVKVESKQSATKTVKVGGIFWYTNGRLVTMYKCSDFQLYREGNVGGALLGVYLDRPFNLQELEEMKLAEQRCFLRLDRGKTGYDETDGLLVPTMNIVSATAQKYFYDYQLQDRAGKACEPERQKRLASPPKSDINIKEKDLTPEDRSNLPDWIREDDRVFEVQWKETHKLTSSTRASTMTTQTYTWPKPKFVDRVSCRCNIPLPAGHMMMCTMCKNYQHGVCCGITESEFRRVESSDVIYTCKGCFNDELASIVTVDHEQYCYPTQNHRLKDENLQRIVVMLLVASHSLGASEQHFVHDRFWEIDMQGTKELTSIKELFLELAEKFTESSNSFTSHRGDPVTLEECRRNLSGRTGNELLTEIKKMALQLFGWIVLPKLPNAEFTSTFKDFFSSYKIGSLPTSSPSTAVPTASTGGATTDSHDRGGQQDSCASILQHICAGGQSLAQVPAQLKRLEPKWAALFPNNYIKTEQTSPNKLIHRDTQESISLDKAAEGGGPPTSKITFLRVAESICLNMESNCYSELGE</sequence>
<evidence type="ECO:0000256" key="3">
    <source>
        <dbReference type="SAM" id="MobiDB-lite"/>
    </source>
</evidence>
<dbReference type="InterPro" id="IPR036890">
    <property type="entry name" value="HATPase_C_sf"/>
</dbReference>
<keyword evidence="1" id="KW-0479">Metal-binding</keyword>
<dbReference type="GO" id="GO:0016887">
    <property type="term" value="F:ATP hydrolysis activity"/>
    <property type="evidence" value="ECO:0007669"/>
    <property type="project" value="InterPro"/>
</dbReference>
<reference evidence="4 5" key="1">
    <citation type="journal article" date="2015" name="Genome Biol. Evol.">
        <title>Comparative Genomics of a Bacterivorous Green Alga Reveals Evolutionary Causalities and Consequences of Phago-Mixotrophic Mode of Nutrition.</title>
        <authorList>
            <person name="Burns J.A."/>
            <person name="Paasch A."/>
            <person name="Narechania A."/>
            <person name="Kim E."/>
        </authorList>
    </citation>
    <scope>NUCLEOTIDE SEQUENCE [LARGE SCALE GENOMIC DNA]</scope>
    <source>
        <strain evidence="4 5">PLY_AMNH</strain>
    </source>
</reference>
<evidence type="ECO:0000256" key="1">
    <source>
        <dbReference type="ARBA" id="ARBA00022771"/>
    </source>
</evidence>
<dbReference type="InterPro" id="IPR045261">
    <property type="entry name" value="MORC_ATPase"/>
</dbReference>
<dbReference type="InterPro" id="IPR011011">
    <property type="entry name" value="Znf_FYVE_PHD"/>
</dbReference>
<comment type="caution">
    <text evidence="4">The sequence shown here is derived from an EMBL/GenBank/DDBJ whole genome shotgun (WGS) entry which is preliminary data.</text>
</comment>
<organism evidence="4 5">
    <name type="scientific">Cymbomonas tetramitiformis</name>
    <dbReference type="NCBI Taxonomy" id="36881"/>
    <lineage>
        <taxon>Eukaryota</taxon>
        <taxon>Viridiplantae</taxon>
        <taxon>Chlorophyta</taxon>
        <taxon>Pyramimonadophyceae</taxon>
        <taxon>Pyramimonadales</taxon>
        <taxon>Pyramimonadaceae</taxon>
        <taxon>Cymbomonas</taxon>
    </lineage>
</organism>
<dbReference type="Gene3D" id="3.30.40.10">
    <property type="entry name" value="Zinc/RING finger domain, C3HC4 (zinc finger)"/>
    <property type="match status" value="1"/>
</dbReference>
<feature type="region of interest" description="Disordered" evidence="3">
    <location>
        <begin position="506"/>
        <end position="535"/>
    </location>
</feature>
<dbReference type="SUPFAM" id="SSF55874">
    <property type="entry name" value="ATPase domain of HSP90 chaperone/DNA topoisomerase II/histidine kinase"/>
    <property type="match status" value="1"/>
</dbReference>
<dbReference type="SUPFAM" id="SSF57903">
    <property type="entry name" value="FYVE/PHD zinc finger"/>
    <property type="match status" value="1"/>
</dbReference>
<proteinExistence type="predicted"/>
<feature type="compositionally biased region" description="Low complexity" evidence="3">
    <location>
        <begin position="787"/>
        <end position="800"/>
    </location>
</feature>
<keyword evidence="1" id="KW-0863">Zinc-finger</keyword>
<dbReference type="Proteomes" id="UP001190700">
    <property type="component" value="Unassembled WGS sequence"/>
</dbReference>
<keyword evidence="5" id="KW-1185">Reference proteome</keyword>
<name>A0AAE0BBB0_9CHLO</name>
<dbReference type="GO" id="GO:0008270">
    <property type="term" value="F:zinc ion binding"/>
    <property type="evidence" value="ECO:0007669"/>
    <property type="project" value="UniProtKB-KW"/>
</dbReference>
<evidence type="ECO:0000256" key="2">
    <source>
        <dbReference type="ARBA" id="ARBA00022833"/>
    </source>
</evidence>